<name>A0A1H4B4W4_9RHOB</name>
<dbReference type="InterPro" id="IPR038277">
    <property type="entry name" value="UreF_sf"/>
</dbReference>
<evidence type="ECO:0000313" key="4">
    <source>
        <dbReference type="EMBL" id="SEA43255.1"/>
    </source>
</evidence>
<accession>A0A1H4B4W4</accession>
<evidence type="ECO:0000256" key="1">
    <source>
        <dbReference type="ARBA" id="ARBA00022988"/>
    </source>
</evidence>
<keyword evidence="5" id="KW-1185">Reference proteome</keyword>
<proteinExistence type="inferred from homology"/>
<comment type="subunit">
    <text evidence="3">UreD, UreF and UreG form a complex that acts as a GTP-hydrolysis-dependent molecular chaperone, activating the urease apoprotein by helping to assemble the nickel containing metallocenter of UreC. The UreE protein probably delivers the nickel.</text>
</comment>
<dbReference type="PANTHER" id="PTHR33620:SF1">
    <property type="entry name" value="UREASE ACCESSORY PROTEIN F"/>
    <property type="match status" value="1"/>
</dbReference>
<gene>
    <name evidence="3" type="primary">ureF</name>
    <name evidence="4" type="ORF">SAMN05444370_10526</name>
</gene>
<dbReference type="OrthoDB" id="9798772at2"/>
<organism evidence="4 5">
    <name type="scientific">Rubrimonas cliftonensis</name>
    <dbReference type="NCBI Taxonomy" id="89524"/>
    <lineage>
        <taxon>Bacteria</taxon>
        <taxon>Pseudomonadati</taxon>
        <taxon>Pseudomonadota</taxon>
        <taxon>Alphaproteobacteria</taxon>
        <taxon>Rhodobacterales</taxon>
        <taxon>Paracoccaceae</taxon>
        <taxon>Rubrimonas</taxon>
    </lineage>
</organism>
<dbReference type="Pfam" id="PF01730">
    <property type="entry name" value="UreF"/>
    <property type="match status" value="1"/>
</dbReference>
<dbReference type="GO" id="GO:0016151">
    <property type="term" value="F:nickel cation binding"/>
    <property type="evidence" value="ECO:0007669"/>
    <property type="project" value="UniProtKB-UniRule"/>
</dbReference>
<dbReference type="RefSeq" id="WP_093253304.1">
    <property type="nucleotide sequence ID" value="NZ_FNQM01000005.1"/>
</dbReference>
<evidence type="ECO:0000256" key="2">
    <source>
        <dbReference type="ARBA" id="ARBA00023186"/>
    </source>
</evidence>
<dbReference type="Proteomes" id="UP000198703">
    <property type="component" value="Unassembled WGS sequence"/>
</dbReference>
<dbReference type="EMBL" id="FNQM01000005">
    <property type="protein sequence ID" value="SEA43255.1"/>
    <property type="molecule type" value="Genomic_DNA"/>
</dbReference>
<dbReference type="STRING" id="89524.SAMN05444370_10526"/>
<dbReference type="Gene3D" id="1.10.4190.10">
    <property type="entry name" value="Urease accessory protein UreF"/>
    <property type="match status" value="1"/>
</dbReference>
<evidence type="ECO:0000256" key="3">
    <source>
        <dbReference type="HAMAP-Rule" id="MF_01385"/>
    </source>
</evidence>
<comment type="subcellular location">
    <subcellularLocation>
        <location evidence="3">Cytoplasm</location>
    </subcellularLocation>
</comment>
<comment type="function">
    <text evidence="3">Required for maturation of urease via the functional incorporation of the urease nickel metallocenter.</text>
</comment>
<keyword evidence="3" id="KW-0963">Cytoplasm</keyword>
<comment type="similarity">
    <text evidence="3">Belongs to the UreF family.</text>
</comment>
<keyword evidence="2 3" id="KW-0143">Chaperone</keyword>
<dbReference type="PANTHER" id="PTHR33620">
    <property type="entry name" value="UREASE ACCESSORY PROTEIN F"/>
    <property type="match status" value="1"/>
</dbReference>
<sequence length="215" mass="21489">MSDASAAAVQALVAWLSPGYPVGAFAYSHGLERAVADGAVRDAQTLQAWVGDVLARGSGRNDAILLAAAHRAPDDLAPAELAAALAVSRERLLETEAQGAAFARTTAQAWGAGDGGPAPYPVAVGRAAAAAGAPLETALTLYLQAFAANLVSVAVRLVPLGQTEGQRALAALAPLCAAVAAEAAGAGLDDLGGAAFAADIAAMRHETQAVRLFRT</sequence>
<dbReference type="AlphaFoldDB" id="A0A1H4B4W4"/>
<evidence type="ECO:0000313" key="5">
    <source>
        <dbReference type="Proteomes" id="UP000198703"/>
    </source>
</evidence>
<keyword evidence="1 3" id="KW-0996">Nickel insertion</keyword>
<dbReference type="PIRSF" id="PIRSF009467">
    <property type="entry name" value="Ureas_acces_UreF"/>
    <property type="match status" value="1"/>
</dbReference>
<protein>
    <recommendedName>
        <fullName evidence="3">Urease accessory protein UreF</fullName>
    </recommendedName>
</protein>
<dbReference type="GO" id="GO:0005737">
    <property type="term" value="C:cytoplasm"/>
    <property type="evidence" value="ECO:0007669"/>
    <property type="project" value="UniProtKB-SubCell"/>
</dbReference>
<dbReference type="HAMAP" id="MF_01385">
    <property type="entry name" value="UreF"/>
    <property type="match status" value="1"/>
</dbReference>
<reference evidence="4 5" key="1">
    <citation type="submission" date="2016-10" db="EMBL/GenBank/DDBJ databases">
        <authorList>
            <person name="de Groot N.N."/>
        </authorList>
    </citation>
    <scope>NUCLEOTIDE SEQUENCE [LARGE SCALE GENOMIC DNA]</scope>
    <source>
        <strain evidence="4 5">DSM 15345</strain>
    </source>
</reference>
<dbReference type="InterPro" id="IPR002639">
    <property type="entry name" value="UreF"/>
</dbReference>